<dbReference type="CDD" id="cd07331">
    <property type="entry name" value="M48C_Oma1_like"/>
    <property type="match status" value="1"/>
</dbReference>
<dbReference type="GO" id="GO:0004222">
    <property type="term" value="F:metalloendopeptidase activity"/>
    <property type="evidence" value="ECO:0007669"/>
    <property type="project" value="InterPro"/>
</dbReference>
<accession>A0AAD3DVS4</accession>
<comment type="caution">
    <text evidence="8">The sequence shown here is derived from an EMBL/GenBank/DDBJ whole genome shotgun (WGS) entry which is preliminary data.</text>
</comment>
<evidence type="ECO:0000313" key="8">
    <source>
        <dbReference type="EMBL" id="GFR49005.1"/>
    </source>
</evidence>
<keyword evidence="9" id="KW-1185">Reference proteome</keyword>
<dbReference type="Gene3D" id="3.30.2010.10">
    <property type="entry name" value="Metalloproteases ('zincins'), catalytic domain"/>
    <property type="match status" value="1"/>
</dbReference>
<evidence type="ECO:0000256" key="3">
    <source>
        <dbReference type="ARBA" id="ARBA00022723"/>
    </source>
</evidence>
<keyword evidence="5" id="KW-0862">Zinc</keyword>
<evidence type="ECO:0000256" key="5">
    <source>
        <dbReference type="ARBA" id="ARBA00022833"/>
    </source>
</evidence>
<proteinExistence type="predicted"/>
<dbReference type="GO" id="GO:0046872">
    <property type="term" value="F:metal ion binding"/>
    <property type="evidence" value="ECO:0007669"/>
    <property type="project" value="UniProtKB-KW"/>
</dbReference>
<dbReference type="PANTHER" id="PTHR22726">
    <property type="entry name" value="METALLOENDOPEPTIDASE OMA1"/>
    <property type="match status" value="1"/>
</dbReference>
<dbReference type="GO" id="GO:0051603">
    <property type="term" value="P:proteolysis involved in protein catabolic process"/>
    <property type="evidence" value="ECO:0007669"/>
    <property type="project" value="TreeGrafter"/>
</dbReference>
<dbReference type="InterPro" id="IPR051156">
    <property type="entry name" value="Mito/Outer_Membr_Metalloprot"/>
</dbReference>
<organism evidence="8 9">
    <name type="scientific">Astrephomene gubernaculifera</name>
    <dbReference type="NCBI Taxonomy" id="47775"/>
    <lineage>
        <taxon>Eukaryota</taxon>
        <taxon>Viridiplantae</taxon>
        <taxon>Chlorophyta</taxon>
        <taxon>core chlorophytes</taxon>
        <taxon>Chlorophyceae</taxon>
        <taxon>CS clade</taxon>
        <taxon>Chlamydomonadales</taxon>
        <taxon>Astrephomenaceae</taxon>
        <taxon>Astrephomene</taxon>
    </lineage>
</organism>
<evidence type="ECO:0000313" key="9">
    <source>
        <dbReference type="Proteomes" id="UP001054857"/>
    </source>
</evidence>
<dbReference type="Proteomes" id="UP001054857">
    <property type="component" value="Unassembled WGS sequence"/>
</dbReference>
<evidence type="ECO:0000256" key="4">
    <source>
        <dbReference type="ARBA" id="ARBA00022801"/>
    </source>
</evidence>
<name>A0AAD3DVS4_9CHLO</name>
<evidence type="ECO:0000256" key="2">
    <source>
        <dbReference type="ARBA" id="ARBA00022670"/>
    </source>
</evidence>
<dbReference type="Pfam" id="PF01435">
    <property type="entry name" value="Peptidase_M48"/>
    <property type="match status" value="1"/>
</dbReference>
<dbReference type="PANTHER" id="PTHR22726:SF1">
    <property type="entry name" value="METALLOENDOPEPTIDASE OMA1, MITOCHONDRIAL"/>
    <property type="match status" value="1"/>
</dbReference>
<evidence type="ECO:0000256" key="1">
    <source>
        <dbReference type="ARBA" id="ARBA00001947"/>
    </source>
</evidence>
<evidence type="ECO:0000259" key="7">
    <source>
        <dbReference type="Pfam" id="PF01435"/>
    </source>
</evidence>
<dbReference type="AlphaFoldDB" id="A0AAD3DVS4"/>
<dbReference type="InterPro" id="IPR001915">
    <property type="entry name" value="Peptidase_M48"/>
</dbReference>
<reference evidence="8 9" key="1">
    <citation type="journal article" date="2021" name="Sci. Rep.">
        <title>Genome sequencing of the multicellular alga Astrephomene provides insights into convergent evolution of germ-soma differentiation.</title>
        <authorList>
            <person name="Yamashita S."/>
            <person name="Yamamoto K."/>
            <person name="Matsuzaki R."/>
            <person name="Suzuki S."/>
            <person name="Yamaguchi H."/>
            <person name="Hirooka S."/>
            <person name="Minakuchi Y."/>
            <person name="Miyagishima S."/>
            <person name="Kawachi M."/>
            <person name="Toyoda A."/>
            <person name="Nozaki H."/>
        </authorList>
    </citation>
    <scope>NUCLEOTIDE SEQUENCE [LARGE SCALE GENOMIC DNA]</scope>
    <source>
        <strain evidence="8 9">NIES-4017</strain>
    </source>
</reference>
<sequence length="531" mass="54979">MPPPPPPGGMASLAASAVQFLTGALKYGTSASNVSSASSSGLLTVVPLTRSLTAVAAVADGSTAMATVKLMTRGGVTARGINAGGGGGSDAWSNAPARLWRRLFFSSAAGSARSNKAGAGAAASQLLLPGAWRRAVGGGVCGGGGAVISAGGWSRVGRGWTPGVTGWSAAAAAAAAAAGGGGARSVGASGSFACAVRTVWQDSRGYQHFKGRGGGWSFTGPRTAYTLTAVAAGGVLYYVYCLEQVPYTGRWHSIMLVSAANERWMGRTTFEEQKAIARAEGRLLPDAHPDVQRVRRLGLAIAAAAVDGGGGGRYDHMRDAQWEFAVVDSAMPNAFVVPGGKVVVFSGLLRLLGGSDDELAAVLAHEVAHVLARHTAERLSTLNVWTLLNMTLRLTLGFGLPNVAMYMGIFLPYSRLAEHEADVIGLRLMARACFDPAAAPAMLAKLNSKEKQMQKQSHVASVPYFLRTHPLTDDRVSLVEQQLPEAIRMFRDAGCAAKRSAFNRGWSAWGGGGGEEGGYGDGTVAEVIRFG</sequence>
<keyword evidence="6" id="KW-0482">Metalloprotease</keyword>
<dbReference type="GO" id="GO:0016020">
    <property type="term" value="C:membrane"/>
    <property type="evidence" value="ECO:0007669"/>
    <property type="project" value="TreeGrafter"/>
</dbReference>
<keyword evidence="3" id="KW-0479">Metal-binding</keyword>
<keyword evidence="4" id="KW-0378">Hydrolase</keyword>
<comment type="cofactor">
    <cofactor evidence="1">
        <name>Zn(2+)</name>
        <dbReference type="ChEBI" id="CHEBI:29105"/>
    </cofactor>
</comment>
<protein>
    <recommendedName>
        <fullName evidence="7">Peptidase M48 domain-containing protein</fullName>
    </recommendedName>
</protein>
<keyword evidence="2" id="KW-0645">Protease</keyword>
<evidence type="ECO:0000256" key="6">
    <source>
        <dbReference type="ARBA" id="ARBA00023049"/>
    </source>
</evidence>
<gene>
    <name evidence="8" type="ORF">Agub_g11026</name>
</gene>
<dbReference type="EMBL" id="BMAR01000027">
    <property type="protein sequence ID" value="GFR49005.1"/>
    <property type="molecule type" value="Genomic_DNA"/>
</dbReference>
<feature type="domain" description="Peptidase M48" evidence="7">
    <location>
        <begin position="317"/>
        <end position="480"/>
    </location>
</feature>